<dbReference type="PANTHER" id="PTHR46825">
    <property type="entry name" value="D-ALANYL-D-ALANINE-CARBOXYPEPTIDASE/ENDOPEPTIDASE AMPH"/>
    <property type="match status" value="1"/>
</dbReference>
<dbReference type="InterPro" id="IPR050491">
    <property type="entry name" value="AmpC-like"/>
</dbReference>
<reference evidence="3" key="1">
    <citation type="submission" date="2021-07" db="EMBL/GenBank/DDBJ databases">
        <title>Elsinoe batatas strain:CRI-CJ2 Genome sequencing and assembly.</title>
        <authorList>
            <person name="Huang L."/>
        </authorList>
    </citation>
    <scope>NUCLEOTIDE SEQUENCE</scope>
    <source>
        <strain evidence="3">CRI-CJ2</strain>
    </source>
</reference>
<feature type="domain" description="Beta-lactamase-related" evidence="2">
    <location>
        <begin position="52"/>
        <end position="181"/>
    </location>
</feature>
<protein>
    <recommendedName>
        <fullName evidence="2">Beta-lactamase-related domain-containing protein</fullName>
    </recommendedName>
</protein>
<dbReference type="OrthoDB" id="552049at2759"/>
<evidence type="ECO:0000259" key="2">
    <source>
        <dbReference type="Pfam" id="PF00144"/>
    </source>
</evidence>
<dbReference type="Proteomes" id="UP000809789">
    <property type="component" value="Unassembled WGS sequence"/>
</dbReference>
<gene>
    <name evidence="3" type="ORF">KVT40_007077</name>
</gene>
<dbReference type="EMBL" id="JAESVG020000008">
    <property type="protein sequence ID" value="KAG8625326.1"/>
    <property type="molecule type" value="Genomic_DNA"/>
</dbReference>
<accession>A0A8K0L0E3</accession>
<dbReference type="InterPro" id="IPR001466">
    <property type="entry name" value="Beta-lactam-related"/>
</dbReference>
<dbReference type="Pfam" id="PF00144">
    <property type="entry name" value="Beta-lactamase"/>
    <property type="match status" value="1"/>
</dbReference>
<dbReference type="SUPFAM" id="SSF56601">
    <property type="entry name" value="beta-lactamase/transpeptidase-like"/>
    <property type="match status" value="1"/>
</dbReference>
<dbReference type="PANTHER" id="PTHR46825:SF15">
    <property type="entry name" value="BETA-LACTAMASE-RELATED DOMAIN-CONTAINING PROTEIN"/>
    <property type="match status" value="1"/>
</dbReference>
<name>A0A8K0L0E3_9PEZI</name>
<comment type="similarity">
    <text evidence="1">Belongs to the peptidase S12 family.</text>
</comment>
<evidence type="ECO:0000256" key="1">
    <source>
        <dbReference type="ARBA" id="ARBA00038215"/>
    </source>
</evidence>
<dbReference type="AlphaFoldDB" id="A0A8K0L0E3"/>
<evidence type="ECO:0000313" key="4">
    <source>
        <dbReference type="Proteomes" id="UP000809789"/>
    </source>
</evidence>
<dbReference type="Gene3D" id="3.40.710.10">
    <property type="entry name" value="DD-peptidase/beta-lactamase superfamily"/>
    <property type="match status" value="1"/>
</dbReference>
<comment type="caution">
    <text evidence="3">The sequence shown here is derived from an EMBL/GenBank/DDBJ whole genome shotgun (WGS) entry which is preliminary data.</text>
</comment>
<evidence type="ECO:0000313" key="3">
    <source>
        <dbReference type="EMBL" id="KAG8625326.1"/>
    </source>
</evidence>
<dbReference type="InterPro" id="IPR012338">
    <property type="entry name" value="Beta-lactam/transpept-like"/>
</dbReference>
<organism evidence="3 4">
    <name type="scientific">Elsinoe batatas</name>
    <dbReference type="NCBI Taxonomy" id="2601811"/>
    <lineage>
        <taxon>Eukaryota</taxon>
        <taxon>Fungi</taxon>
        <taxon>Dikarya</taxon>
        <taxon>Ascomycota</taxon>
        <taxon>Pezizomycotina</taxon>
        <taxon>Dothideomycetes</taxon>
        <taxon>Dothideomycetidae</taxon>
        <taxon>Myriangiales</taxon>
        <taxon>Elsinoaceae</taxon>
        <taxon>Elsinoe</taxon>
    </lineage>
</organism>
<sequence length="192" mass="21849">MRSELLVLASLVSSSFQGRPNPSPFFKSQQKPLRSSDAQCEDKYDPFTTDFNEYVEGVLEKWNTPGLAVSVVQGNRTWAKGYGFADVESKTPVTPYTLFQCASTTKSFIASLVALVVQDEVTYKDINWEFPLHNIQPRDFVMTTLYETAEVTFLDALSHRTGVPRHDLSWIINAIDIQHQLSSLHRKYHDLE</sequence>
<keyword evidence="4" id="KW-1185">Reference proteome</keyword>
<proteinExistence type="inferred from homology"/>